<gene>
    <name evidence="2" type="ORF">BG015_005041</name>
</gene>
<dbReference type="Proteomes" id="UP000748756">
    <property type="component" value="Unassembled WGS sequence"/>
</dbReference>
<dbReference type="OrthoDB" id="6740508at2759"/>
<accession>A0A9P5VCM5</accession>
<protein>
    <recommendedName>
        <fullName evidence="1">PiggyBac transposable element-derived protein domain-containing protein</fullName>
    </recommendedName>
</protein>
<comment type="caution">
    <text evidence="2">The sequence shown here is derived from an EMBL/GenBank/DDBJ whole genome shotgun (WGS) entry which is preliminary data.</text>
</comment>
<name>A0A9P5VCM5_9FUNG</name>
<proteinExistence type="predicted"/>
<dbReference type="InterPro" id="IPR029526">
    <property type="entry name" value="PGBD"/>
</dbReference>
<dbReference type="AlphaFoldDB" id="A0A9P5VCM5"/>
<sequence>MNPELEFLHSFDVADVQVTVASATEETDELAFRFIRRNRPLLGEADYDDEQMEGEVVDPPDAEERLEEEEMVNPPEAVAQARKGKMATFSELARNTNSYANSKEAGDVEGSRYWEVTTPDELRIFFGIITYMGVFKSPSVKDY</sequence>
<keyword evidence="3" id="KW-1185">Reference proteome</keyword>
<evidence type="ECO:0000259" key="1">
    <source>
        <dbReference type="Pfam" id="PF13843"/>
    </source>
</evidence>
<dbReference type="EMBL" id="JAAAUQ010000234">
    <property type="protein sequence ID" value="KAF9152587.1"/>
    <property type="molecule type" value="Genomic_DNA"/>
</dbReference>
<feature type="domain" description="PiggyBac transposable element-derived protein" evidence="1">
    <location>
        <begin position="88"/>
        <end position="143"/>
    </location>
</feature>
<evidence type="ECO:0000313" key="2">
    <source>
        <dbReference type="EMBL" id="KAF9152587.1"/>
    </source>
</evidence>
<reference evidence="2" key="1">
    <citation type="journal article" date="2020" name="Fungal Divers.">
        <title>Resolving the Mortierellaceae phylogeny through synthesis of multi-gene phylogenetics and phylogenomics.</title>
        <authorList>
            <person name="Vandepol N."/>
            <person name="Liber J."/>
            <person name="Desiro A."/>
            <person name="Na H."/>
            <person name="Kennedy M."/>
            <person name="Barry K."/>
            <person name="Grigoriev I.V."/>
            <person name="Miller A.N."/>
            <person name="O'Donnell K."/>
            <person name="Stajich J.E."/>
            <person name="Bonito G."/>
        </authorList>
    </citation>
    <scope>NUCLEOTIDE SEQUENCE</scope>
    <source>
        <strain evidence="2">NRRL 6426</strain>
    </source>
</reference>
<evidence type="ECO:0000313" key="3">
    <source>
        <dbReference type="Proteomes" id="UP000748756"/>
    </source>
</evidence>
<organism evidence="2 3">
    <name type="scientific">Linnemannia schmuckeri</name>
    <dbReference type="NCBI Taxonomy" id="64567"/>
    <lineage>
        <taxon>Eukaryota</taxon>
        <taxon>Fungi</taxon>
        <taxon>Fungi incertae sedis</taxon>
        <taxon>Mucoromycota</taxon>
        <taxon>Mortierellomycotina</taxon>
        <taxon>Mortierellomycetes</taxon>
        <taxon>Mortierellales</taxon>
        <taxon>Mortierellaceae</taxon>
        <taxon>Linnemannia</taxon>
    </lineage>
</organism>
<dbReference type="Pfam" id="PF13843">
    <property type="entry name" value="DDE_Tnp_1_7"/>
    <property type="match status" value="1"/>
</dbReference>